<evidence type="ECO:0000313" key="3">
    <source>
        <dbReference type="Proteomes" id="UP000241885"/>
    </source>
</evidence>
<feature type="region of interest" description="Disordered" evidence="1">
    <location>
        <begin position="225"/>
        <end position="244"/>
    </location>
</feature>
<reference evidence="2 3" key="1">
    <citation type="submission" date="2018-03" db="EMBL/GenBank/DDBJ databases">
        <title>Complete genome sequence of Thauera aromatica, a model organism for studying aromatic compound degradation under denitrifying conditions.</title>
        <authorList>
            <person name="Lo H.-Y."/>
            <person name="Goris T."/>
            <person name="Boll M."/>
            <person name="Mueller J.A."/>
        </authorList>
    </citation>
    <scope>NUCLEOTIDE SEQUENCE [LARGE SCALE GENOMIC DNA]</scope>
    <source>
        <strain evidence="2 3">K172</strain>
    </source>
</reference>
<dbReference type="EMBL" id="CP028339">
    <property type="protein sequence ID" value="AVR87320.1"/>
    <property type="molecule type" value="Genomic_DNA"/>
</dbReference>
<protein>
    <submittedName>
        <fullName evidence="2">Uncharacterized protein</fullName>
    </submittedName>
</protein>
<accession>A0A2R4BJ27</accession>
<proteinExistence type="predicted"/>
<sequence>MDISGAWRAIKNLSKKEFEEKINSESLPKNRKDLLFKFIQGEIQVSYNCKLDVEEYALKYLMPYFYNSIPHEGHPYSSGELYEYDPPKNGQNIIRHGIGFDEVVSYSRKFGTLLVPIPDKIDRERCVIFSDLDLRREEDQLEIMHPSKIRDMNYTISIASLRNGKFRFISARLLSSKKKKYVETIAQALREVVHDERARRDFIDRCVEILEKNLIQPALPDALTSGEVSAQARHDHRNHLQPNP</sequence>
<dbReference type="KEGG" id="tak:Tharo_0370"/>
<dbReference type="Gene3D" id="3.10.450.530">
    <property type="entry name" value="Ribonuclease toxin, BrnT, of type II toxin-antitoxin system"/>
    <property type="match status" value="1"/>
</dbReference>
<evidence type="ECO:0000256" key="1">
    <source>
        <dbReference type="SAM" id="MobiDB-lite"/>
    </source>
</evidence>
<dbReference type="InterPro" id="IPR038573">
    <property type="entry name" value="BrnT_sf"/>
</dbReference>
<dbReference type="RefSeq" id="WP_159051645.1">
    <property type="nucleotide sequence ID" value="NZ_CP028339.1"/>
</dbReference>
<dbReference type="AlphaFoldDB" id="A0A2R4BJ27"/>
<keyword evidence="3" id="KW-1185">Reference proteome</keyword>
<organism evidence="2 3">
    <name type="scientific">Thauera aromatica K172</name>
    <dbReference type="NCBI Taxonomy" id="44139"/>
    <lineage>
        <taxon>Bacteria</taxon>
        <taxon>Pseudomonadati</taxon>
        <taxon>Pseudomonadota</taxon>
        <taxon>Betaproteobacteria</taxon>
        <taxon>Rhodocyclales</taxon>
        <taxon>Zoogloeaceae</taxon>
        <taxon>Thauera</taxon>
    </lineage>
</organism>
<dbReference type="Proteomes" id="UP000241885">
    <property type="component" value="Chromosome"/>
</dbReference>
<name>A0A2R4BJ27_THAAR</name>
<evidence type="ECO:0000313" key="2">
    <source>
        <dbReference type="EMBL" id="AVR87320.1"/>
    </source>
</evidence>
<gene>
    <name evidence="2" type="ORF">Tharo_0370</name>
</gene>
<feature type="compositionally biased region" description="Basic residues" evidence="1">
    <location>
        <begin position="234"/>
        <end position="244"/>
    </location>
</feature>
<dbReference type="OrthoDB" id="9814045at2"/>